<dbReference type="EMBL" id="JBBPBM010000003">
    <property type="protein sequence ID" value="KAK8593950.1"/>
    <property type="molecule type" value="Genomic_DNA"/>
</dbReference>
<gene>
    <name evidence="1" type="ORF">V6N12_046023</name>
</gene>
<dbReference type="Proteomes" id="UP001472677">
    <property type="component" value="Unassembled WGS sequence"/>
</dbReference>
<sequence length="73" mass="8055">MKNRDATGRVLDGSSVAGVLDEGIAGVEELYVRSMAEFELTFWTGVEQVDTISVGKMVIKVMPPRNSHQKFLL</sequence>
<proteinExistence type="predicted"/>
<evidence type="ECO:0000313" key="2">
    <source>
        <dbReference type="Proteomes" id="UP001472677"/>
    </source>
</evidence>
<reference evidence="1 2" key="1">
    <citation type="journal article" date="2024" name="G3 (Bethesda)">
        <title>Genome assembly of Hibiscus sabdariffa L. provides insights into metabolisms of medicinal natural products.</title>
        <authorList>
            <person name="Kim T."/>
        </authorList>
    </citation>
    <scope>NUCLEOTIDE SEQUENCE [LARGE SCALE GENOMIC DNA]</scope>
    <source>
        <strain evidence="1">TK-2024</strain>
        <tissue evidence="1">Old leaves</tissue>
    </source>
</reference>
<protein>
    <submittedName>
        <fullName evidence="1">Uncharacterized protein</fullName>
    </submittedName>
</protein>
<evidence type="ECO:0000313" key="1">
    <source>
        <dbReference type="EMBL" id="KAK8593950.1"/>
    </source>
</evidence>
<accession>A0ABR2G563</accession>
<name>A0ABR2G563_9ROSI</name>
<comment type="caution">
    <text evidence="1">The sequence shown here is derived from an EMBL/GenBank/DDBJ whole genome shotgun (WGS) entry which is preliminary data.</text>
</comment>
<keyword evidence="2" id="KW-1185">Reference proteome</keyword>
<organism evidence="1 2">
    <name type="scientific">Hibiscus sabdariffa</name>
    <name type="common">roselle</name>
    <dbReference type="NCBI Taxonomy" id="183260"/>
    <lineage>
        <taxon>Eukaryota</taxon>
        <taxon>Viridiplantae</taxon>
        <taxon>Streptophyta</taxon>
        <taxon>Embryophyta</taxon>
        <taxon>Tracheophyta</taxon>
        <taxon>Spermatophyta</taxon>
        <taxon>Magnoliopsida</taxon>
        <taxon>eudicotyledons</taxon>
        <taxon>Gunneridae</taxon>
        <taxon>Pentapetalae</taxon>
        <taxon>rosids</taxon>
        <taxon>malvids</taxon>
        <taxon>Malvales</taxon>
        <taxon>Malvaceae</taxon>
        <taxon>Malvoideae</taxon>
        <taxon>Hibiscus</taxon>
    </lineage>
</organism>